<reference evidence="3" key="1">
    <citation type="journal article" date="2019" name="Sci. Rep.">
        <title>Draft genome of Tanacetum cinerariifolium, the natural source of mosquito coil.</title>
        <authorList>
            <person name="Yamashiro T."/>
            <person name="Shiraishi A."/>
            <person name="Satake H."/>
            <person name="Nakayama K."/>
        </authorList>
    </citation>
    <scope>NUCLEOTIDE SEQUENCE</scope>
</reference>
<evidence type="ECO:0000313" key="3">
    <source>
        <dbReference type="EMBL" id="GFA33196.1"/>
    </source>
</evidence>
<proteinExistence type="predicted"/>
<sequence>VVSAAKLPILNPNEFDLWKMRIKQHFLMTDYSLWEVILNGDSPVSTRIVEGVVQPVAPTNAEQKLARKNELKARGTLLMALPEKHQLKFNSHMDAKTLMEAIEKRFGGNTKTKKEDVNLKFLRSLPSKWKTHTLIWQNKTDLDDKSLDDLFNSLKIYESEVKHSSSLGTESYNLAFVSSTLIDSTNDSVSDAVNVSAVGTKLSASTLPNVDSLSNAVIYSFFASQSSSPQLDNEDLKQIDVDDLKEMDLKWQMAMLTMRARRKGHFTRECRSPKDSRRTSVAEPQRRNVLVETSTSNALVSQCDGTGTYNWSYQAEEEPTNFALMAFTSSSSNSSSDNETGLESVEARLFVYKQNEFVLEENIKLLNIEVQVRDTALTTLRQKLDTTEKERDDLNMKLEKFQTSSKRLTDLLASQTFEKAGLGYNSQVFTKAMFDCDNYYSSESDSDSWPPSNLYDRFVPSGGYHALSPSKPEQDLSSRPSGPIIEDWVSDSEEDDMPQVSKDVSSFA</sequence>
<protein>
    <submittedName>
        <fullName evidence="3">Uncharacterized protein</fullName>
    </submittedName>
</protein>
<organism evidence="3">
    <name type="scientific">Tanacetum cinerariifolium</name>
    <name type="common">Dalmatian daisy</name>
    <name type="synonym">Chrysanthemum cinerariifolium</name>
    <dbReference type="NCBI Taxonomy" id="118510"/>
    <lineage>
        <taxon>Eukaryota</taxon>
        <taxon>Viridiplantae</taxon>
        <taxon>Streptophyta</taxon>
        <taxon>Embryophyta</taxon>
        <taxon>Tracheophyta</taxon>
        <taxon>Spermatophyta</taxon>
        <taxon>Magnoliopsida</taxon>
        <taxon>eudicotyledons</taxon>
        <taxon>Gunneridae</taxon>
        <taxon>Pentapetalae</taxon>
        <taxon>asterids</taxon>
        <taxon>campanulids</taxon>
        <taxon>Asterales</taxon>
        <taxon>Asteraceae</taxon>
        <taxon>Asteroideae</taxon>
        <taxon>Anthemideae</taxon>
        <taxon>Anthemidinae</taxon>
        <taxon>Tanacetum</taxon>
    </lineage>
</organism>
<dbReference type="EMBL" id="BKCJ010405909">
    <property type="protein sequence ID" value="GFA33196.1"/>
    <property type="molecule type" value="Genomic_DNA"/>
</dbReference>
<feature type="region of interest" description="Disordered" evidence="2">
    <location>
        <begin position="264"/>
        <end position="285"/>
    </location>
</feature>
<dbReference type="AlphaFoldDB" id="A0A699JFE2"/>
<comment type="caution">
    <text evidence="3">The sequence shown here is derived from an EMBL/GenBank/DDBJ whole genome shotgun (WGS) entry which is preliminary data.</text>
</comment>
<feature type="coiled-coil region" evidence="1">
    <location>
        <begin position="377"/>
        <end position="404"/>
    </location>
</feature>
<feature type="non-terminal residue" evidence="3">
    <location>
        <position position="1"/>
    </location>
</feature>
<feature type="non-terminal residue" evidence="3">
    <location>
        <position position="508"/>
    </location>
</feature>
<evidence type="ECO:0000256" key="2">
    <source>
        <dbReference type="SAM" id="MobiDB-lite"/>
    </source>
</evidence>
<keyword evidence="1" id="KW-0175">Coiled coil</keyword>
<feature type="compositionally biased region" description="Basic and acidic residues" evidence="2">
    <location>
        <begin position="266"/>
        <end position="285"/>
    </location>
</feature>
<gene>
    <name evidence="3" type="ORF">Tci_605168</name>
</gene>
<feature type="compositionally biased region" description="Acidic residues" evidence="2">
    <location>
        <begin position="488"/>
        <end position="497"/>
    </location>
</feature>
<feature type="region of interest" description="Disordered" evidence="2">
    <location>
        <begin position="463"/>
        <end position="508"/>
    </location>
</feature>
<accession>A0A699JFE2</accession>
<name>A0A699JFE2_TANCI</name>
<evidence type="ECO:0000256" key="1">
    <source>
        <dbReference type="SAM" id="Coils"/>
    </source>
</evidence>